<dbReference type="PRINTS" id="PR00702">
    <property type="entry name" value="ACRIFLAVINRP"/>
</dbReference>
<keyword evidence="1" id="KW-0472">Membrane</keyword>
<dbReference type="OrthoDB" id="9798415at2"/>
<dbReference type="AlphaFoldDB" id="A0A2N3HQE1"/>
<dbReference type="Gene3D" id="3.30.70.1430">
    <property type="entry name" value="Multidrug efflux transporter AcrB pore domain"/>
    <property type="match status" value="2"/>
</dbReference>
<feature type="transmembrane region" description="Helical" evidence="1">
    <location>
        <begin position="986"/>
        <end position="1012"/>
    </location>
</feature>
<dbReference type="Pfam" id="PF00873">
    <property type="entry name" value="ACR_tran"/>
    <property type="match status" value="1"/>
</dbReference>
<keyword evidence="1" id="KW-1133">Transmembrane helix</keyword>
<feature type="transmembrane region" description="Helical" evidence="1">
    <location>
        <begin position="955"/>
        <end position="974"/>
    </location>
</feature>
<accession>A0A2N3HQE1</accession>
<feature type="transmembrane region" description="Helical" evidence="1">
    <location>
        <begin position="355"/>
        <end position="377"/>
    </location>
</feature>
<gene>
    <name evidence="2" type="ORF">BZG02_19920</name>
</gene>
<dbReference type="Proteomes" id="UP000233535">
    <property type="component" value="Unassembled WGS sequence"/>
</dbReference>
<dbReference type="PANTHER" id="PTHR32063">
    <property type="match status" value="1"/>
</dbReference>
<proteinExistence type="predicted"/>
<evidence type="ECO:0008006" key="4">
    <source>
        <dbReference type="Google" id="ProtNLM"/>
    </source>
</evidence>
<protein>
    <recommendedName>
        <fullName evidence="4">RND transporter</fullName>
    </recommendedName>
</protein>
<dbReference type="GO" id="GO:0005886">
    <property type="term" value="C:plasma membrane"/>
    <property type="evidence" value="ECO:0007669"/>
    <property type="project" value="TreeGrafter"/>
</dbReference>
<dbReference type="InterPro" id="IPR001036">
    <property type="entry name" value="Acrflvin-R"/>
</dbReference>
<dbReference type="Gene3D" id="3.30.2090.10">
    <property type="entry name" value="Multidrug efflux transporter AcrB TolC docking domain, DN and DC subdomains"/>
    <property type="match status" value="2"/>
</dbReference>
<feature type="transmembrane region" description="Helical" evidence="1">
    <location>
        <begin position="384"/>
        <end position="406"/>
    </location>
</feature>
<dbReference type="RefSeq" id="WP_101263516.1">
    <property type="nucleotide sequence ID" value="NZ_MVDD01000030.1"/>
</dbReference>
<name>A0A2N3HQE1_9BACT</name>
<dbReference type="PANTHER" id="PTHR32063:SF33">
    <property type="entry name" value="RND SUPERFAMILY EFFLUX PUMP PERMEASE COMPONENT"/>
    <property type="match status" value="1"/>
</dbReference>
<sequence>MKSLINYFLKYPFAGNLLAGVFILLGIFGLYSLNSSVMPQIDPGMLTITATYPGASPEEVEKGVALKIEDNLKGISGVEKLTSSSKENFCSIMVDLESGYDPNIALQDVKNAVDGISSFPAAVENISVSKKEFTILAISMSLSGDIDLKDLKVYARAIENDLRAIDGISQVDLDGFPDEEIEVSVNEDALKAYDITTDEIYNAVAAANIEQTGGSIRGENEELRIRIREKQYYAEGFKDIVVRAQGSGGTVHLSDVAVVTDKWDEEPNRIYIDGNPAIKVSITQTSREDILFISEAINEYAAKYNLVHDVVKLNVLQDNSSSIKVMQNILANNGIVGFLLVLLFLSLFLNHRLSFWVAIGIPISFMGMFMIAGMYGLTLNRISLFGMIIVIGILVDDGIVICENIFQHYEKGKSALQAGIDGTLEVMPAVFSAVLTTIVAFSAFFFIDGIIGEFFRELAFVVIFALLFSLVEAFLILPAHVVHSKALRADKKESKIEKISTKAVSYLRKWTYEPLIRFCLNNKLVTVGLSIGLLAMTVGGLRGGIIRTGDSSVDNNDYIDVELEMPAGTPENETLRYMQRIEDAAFEVGKEFQSKSITGDPIITGSELNITASNVGKLKVYLLGTQKRDFISTEFSNLLKDKVGEIPQAQLLSYTQESHFGKAVSISLQSSNLEDLYLAKNEFKSRLSKMEGLMNVLDNDELGMREIKLKLKDSAYKLGLTQSSLSSQVRAGFYGKEVQRLQRGIDVVKVWVRYPKNERSSVGNLENMRIRTSAGGEYYLKDVADIIYERNLVQINHLDSQREITVEADAANTTVNMSEINSEISDHILPDLKAKYPGLRFRYGGHEENLQKAKSSGILIAPVILVLLFAIVIFTFRSFAQAFLIFTLVPFGFIGVGWGHWIHGVALDMPSYLGMVALMGVMVNDSIVLISTFNEELKTRKDFMAAIYDTCVSRFRPIVLTSLTTIVGIAPLIISNEPEAKMVIPMAISMAYGLATATFLNLLLLPVLLVGVNSLKCKFQWLISGVMPSRESVETAVQELTR</sequence>
<feature type="transmembrane region" description="Helical" evidence="1">
    <location>
        <begin position="883"/>
        <end position="901"/>
    </location>
</feature>
<dbReference type="Gene3D" id="3.30.70.1440">
    <property type="entry name" value="Multidrug efflux transporter AcrB pore domain"/>
    <property type="match status" value="1"/>
</dbReference>
<feature type="transmembrane region" description="Helical" evidence="1">
    <location>
        <begin position="458"/>
        <end position="477"/>
    </location>
</feature>
<feature type="transmembrane region" description="Helical" evidence="1">
    <location>
        <begin position="857"/>
        <end position="876"/>
    </location>
</feature>
<dbReference type="SUPFAM" id="SSF82866">
    <property type="entry name" value="Multidrug efflux transporter AcrB transmembrane domain"/>
    <property type="match status" value="2"/>
</dbReference>
<keyword evidence="3" id="KW-1185">Reference proteome</keyword>
<comment type="caution">
    <text evidence="2">The sequence shown here is derived from an EMBL/GenBank/DDBJ whole genome shotgun (WGS) entry which is preliminary data.</text>
</comment>
<evidence type="ECO:0000313" key="3">
    <source>
        <dbReference type="Proteomes" id="UP000233535"/>
    </source>
</evidence>
<feature type="transmembrane region" description="Helical" evidence="1">
    <location>
        <begin position="913"/>
        <end position="934"/>
    </location>
</feature>
<dbReference type="EMBL" id="MVDD01000030">
    <property type="protein sequence ID" value="PKQ60268.1"/>
    <property type="molecule type" value="Genomic_DNA"/>
</dbReference>
<feature type="transmembrane region" description="Helical" evidence="1">
    <location>
        <begin position="426"/>
        <end position="446"/>
    </location>
</feature>
<dbReference type="SUPFAM" id="SSF82693">
    <property type="entry name" value="Multidrug efflux transporter AcrB pore domain, PN1, PN2, PC1 and PC2 subdomains"/>
    <property type="match status" value="2"/>
</dbReference>
<organism evidence="2 3">
    <name type="scientific">Labilibaculum filiforme</name>
    <dbReference type="NCBI Taxonomy" id="1940526"/>
    <lineage>
        <taxon>Bacteria</taxon>
        <taxon>Pseudomonadati</taxon>
        <taxon>Bacteroidota</taxon>
        <taxon>Bacteroidia</taxon>
        <taxon>Marinilabiliales</taxon>
        <taxon>Marinifilaceae</taxon>
        <taxon>Labilibaculum</taxon>
    </lineage>
</organism>
<dbReference type="InterPro" id="IPR027463">
    <property type="entry name" value="AcrB_DN_DC_subdom"/>
</dbReference>
<dbReference type="Gene3D" id="3.30.70.1320">
    <property type="entry name" value="Multidrug efflux transporter AcrB pore domain like"/>
    <property type="match status" value="1"/>
</dbReference>
<keyword evidence="1" id="KW-0812">Transmembrane</keyword>
<dbReference type="Gene3D" id="1.20.1640.10">
    <property type="entry name" value="Multidrug efflux transporter AcrB transmembrane domain"/>
    <property type="match status" value="2"/>
</dbReference>
<dbReference type="SUPFAM" id="SSF82714">
    <property type="entry name" value="Multidrug efflux transporter AcrB TolC docking domain, DN and DC subdomains"/>
    <property type="match status" value="2"/>
</dbReference>
<evidence type="ECO:0000313" key="2">
    <source>
        <dbReference type="EMBL" id="PKQ60268.1"/>
    </source>
</evidence>
<evidence type="ECO:0000256" key="1">
    <source>
        <dbReference type="SAM" id="Phobius"/>
    </source>
</evidence>
<dbReference type="GO" id="GO:0042910">
    <property type="term" value="F:xenobiotic transmembrane transporter activity"/>
    <property type="evidence" value="ECO:0007669"/>
    <property type="project" value="TreeGrafter"/>
</dbReference>
<feature type="transmembrane region" description="Helical" evidence="1">
    <location>
        <begin position="329"/>
        <end position="349"/>
    </location>
</feature>
<feature type="transmembrane region" description="Helical" evidence="1">
    <location>
        <begin position="12"/>
        <end position="33"/>
    </location>
</feature>
<reference evidence="2 3" key="1">
    <citation type="journal article" date="2017" name="Front. Microbiol.">
        <title>Labilibaculum manganireducens gen. nov., sp. nov. and Labilibaculum filiforme sp. nov., Novel Bacteroidetes Isolated from Subsurface Sediments of the Baltic Sea.</title>
        <authorList>
            <person name="Vandieken V."/>
            <person name="Marshall I.P."/>
            <person name="Niemann H."/>
            <person name="Engelen B."/>
            <person name="Cypionka H."/>
        </authorList>
    </citation>
    <scope>NUCLEOTIDE SEQUENCE [LARGE SCALE GENOMIC DNA]</scope>
    <source>
        <strain evidence="2 3">59.16B</strain>
    </source>
</reference>